<reference evidence="1 2" key="1">
    <citation type="journal article" date="2015" name="Nature">
        <title>rRNA introns, odd ribosomes, and small enigmatic genomes across a large radiation of phyla.</title>
        <authorList>
            <person name="Brown C.T."/>
            <person name="Hug L.A."/>
            <person name="Thomas B.C."/>
            <person name="Sharon I."/>
            <person name="Castelle C.J."/>
            <person name="Singh A."/>
            <person name="Wilkins M.J."/>
            <person name="Williams K.H."/>
            <person name="Banfield J.F."/>
        </authorList>
    </citation>
    <scope>NUCLEOTIDE SEQUENCE [LARGE SCALE GENOMIC DNA]</scope>
</reference>
<protein>
    <recommendedName>
        <fullName evidence="3">Type 4 fimbrial biogenesis protein PilX N-terminal domain-containing protein</fullName>
    </recommendedName>
</protein>
<name>A0A0G1HAX3_9BACT</name>
<evidence type="ECO:0008006" key="3">
    <source>
        <dbReference type="Google" id="ProtNLM"/>
    </source>
</evidence>
<gene>
    <name evidence="1" type="ORF">UW32_C0001G0250</name>
</gene>
<evidence type="ECO:0000313" key="2">
    <source>
        <dbReference type="Proteomes" id="UP000034051"/>
    </source>
</evidence>
<proteinExistence type="predicted"/>
<sequence length="168" mass="18255">MKQRHIKKTSGFLLIEAMVAMSVLLTSVMGVFILMSQSIKLTRTLNDQYVATYLAGEGIEIAKNILDASVVADPAAWNVNNNFHQNGCYALDYASNVLADSCSDMPLSFNGTNYGYSVGGETSSFVRKVNLALVMDGSTQIGVRVTSTVTWAGGTRTFALEDVFYAWL</sequence>
<evidence type="ECO:0000313" key="1">
    <source>
        <dbReference type="EMBL" id="KKT43658.1"/>
    </source>
</evidence>
<organism evidence="1 2">
    <name type="scientific">Candidatus Wolfebacteria bacterium GW2011_GWE2_44_13</name>
    <dbReference type="NCBI Taxonomy" id="1619017"/>
    <lineage>
        <taxon>Bacteria</taxon>
        <taxon>Candidatus Wolfeibacteriota</taxon>
    </lineage>
</organism>
<dbReference type="EMBL" id="LCHW01000001">
    <property type="protein sequence ID" value="KKT43658.1"/>
    <property type="molecule type" value="Genomic_DNA"/>
</dbReference>
<dbReference type="AlphaFoldDB" id="A0A0G1HAX3"/>
<comment type="caution">
    <text evidence="1">The sequence shown here is derived from an EMBL/GenBank/DDBJ whole genome shotgun (WGS) entry which is preliminary data.</text>
</comment>
<accession>A0A0G1HAX3</accession>
<dbReference type="Proteomes" id="UP000034051">
    <property type="component" value="Unassembled WGS sequence"/>
</dbReference>